<name>A0A1D1VE12_RAMVA</name>
<dbReference type="Proteomes" id="UP000186922">
    <property type="component" value="Unassembled WGS sequence"/>
</dbReference>
<reference evidence="2 3" key="1">
    <citation type="journal article" date="2016" name="Nat. Commun.">
        <title>Extremotolerant tardigrade genome and improved radiotolerance of human cultured cells by tardigrade-unique protein.</title>
        <authorList>
            <person name="Hashimoto T."/>
            <person name="Horikawa D.D."/>
            <person name="Saito Y."/>
            <person name="Kuwahara H."/>
            <person name="Kozuka-Hata H."/>
            <person name="Shin-I T."/>
            <person name="Minakuchi Y."/>
            <person name="Ohishi K."/>
            <person name="Motoyama A."/>
            <person name="Aizu T."/>
            <person name="Enomoto A."/>
            <person name="Kondo K."/>
            <person name="Tanaka S."/>
            <person name="Hara Y."/>
            <person name="Koshikawa S."/>
            <person name="Sagara H."/>
            <person name="Miura T."/>
            <person name="Yokobori S."/>
            <person name="Miyagawa K."/>
            <person name="Suzuki Y."/>
            <person name="Kubo T."/>
            <person name="Oyama M."/>
            <person name="Kohara Y."/>
            <person name="Fujiyama A."/>
            <person name="Arakawa K."/>
            <person name="Katayama T."/>
            <person name="Toyoda A."/>
            <person name="Kunieda T."/>
        </authorList>
    </citation>
    <scope>NUCLEOTIDE SEQUENCE [LARGE SCALE GENOMIC DNA]</scope>
    <source>
        <strain evidence="2 3">YOKOZUNA-1</strain>
    </source>
</reference>
<comment type="caution">
    <text evidence="2">The sequence shown here is derived from an EMBL/GenBank/DDBJ whole genome shotgun (WGS) entry which is preliminary data.</text>
</comment>
<dbReference type="AlphaFoldDB" id="A0A1D1VE12"/>
<dbReference type="OrthoDB" id="10068819at2759"/>
<evidence type="ECO:0000313" key="2">
    <source>
        <dbReference type="EMBL" id="GAU98302.1"/>
    </source>
</evidence>
<sequence>MAGGVRLGVTGRSIRFRSPKRRNLSTRLENQFLAEAFENSKTREGQYALRKSGELGFLLDQLEQLNEDAVLEDPKRVRKTEGREPLALVDSPADLKKRLTTERKAILATFLETYLHWLRWGDARNLRTEINYRRNQQLEETNNPNFTTARQKSFASDPSVTEGCRPFNEAGELVLHRIITSTRNSIRKSIQKTANRQRSIREAHLKRPLCAPGNFQQLVTYRPAAQLVDSKGQIALGNWRAKQEVDVDPKDYSKALRLPSGSSKREPSCKTTACSAFGDIFAKATALKSEKQKALLSLESISTFHEELMRALTDVSLAKVPQSSNDPRKPKRFASTGTKYMRHSVRVSSEQAEAFTLFDKDVTGVQASVNPDAVNIPDATTPQPEQQDGSHQRMTSEAINKINKKLLKSNWVCTASDDVRLTDFQEWSATLGDVSSLNDGRRRVLWESGPPFFGNIVEQVSENPRAYQAVSNLENVHGLVRAMAEYITQDKVLQKFILSDEKELPKPTFYQSLPPWADYVDENSFVKWISAHN</sequence>
<proteinExistence type="predicted"/>
<feature type="compositionally biased region" description="Polar residues" evidence="1">
    <location>
        <begin position="378"/>
        <end position="395"/>
    </location>
</feature>
<organism evidence="2 3">
    <name type="scientific">Ramazzottius varieornatus</name>
    <name type="common">Water bear</name>
    <name type="synonym">Tardigrade</name>
    <dbReference type="NCBI Taxonomy" id="947166"/>
    <lineage>
        <taxon>Eukaryota</taxon>
        <taxon>Metazoa</taxon>
        <taxon>Ecdysozoa</taxon>
        <taxon>Tardigrada</taxon>
        <taxon>Eutardigrada</taxon>
        <taxon>Parachela</taxon>
        <taxon>Hypsibioidea</taxon>
        <taxon>Ramazzottiidae</taxon>
        <taxon>Ramazzottius</taxon>
    </lineage>
</organism>
<feature type="region of interest" description="Disordered" evidence="1">
    <location>
        <begin position="372"/>
        <end position="395"/>
    </location>
</feature>
<dbReference type="EMBL" id="BDGG01000004">
    <property type="protein sequence ID" value="GAU98302.1"/>
    <property type="molecule type" value="Genomic_DNA"/>
</dbReference>
<keyword evidence="3" id="KW-1185">Reference proteome</keyword>
<evidence type="ECO:0000256" key="1">
    <source>
        <dbReference type="SAM" id="MobiDB-lite"/>
    </source>
</evidence>
<accession>A0A1D1VE12</accession>
<gene>
    <name evidence="2" type="primary">RvY_09466-1</name>
    <name evidence="2" type="synonym">RvY_09466.1</name>
    <name evidence="2" type="ORF">RvY_09466</name>
</gene>
<evidence type="ECO:0000313" key="3">
    <source>
        <dbReference type="Proteomes" id="UP000186922"/>
    </source>
</evidence>
<protein>
    <submittedName>
        <fullName evidence="2">Uncharacterized protein</fullName>
    </submittedName>
</protein>